<feature type="compositionally biased region" description="Basic and acidic residues" evidence="5">
    <location>
        <begin position="251"/>
        <end position="264"/>
    </location>
</feature>
<feature type="transmembrane region" description="Helical" evidence="6">
    <location>
        <begin position="466"/>
        <end position="486"/>
    </location>
</feature>
<feature type="transmembrane region" description="Helical" evidence="6">
    <location>
        <begin position="362"/>
        <end position="382"/>
    </location>
</feature>
<dbReference type="Pfam" id="PF07690">
    <property type="entry name" value="MFS_1"/>
    <property type="match status" value="1"/>
</dbReference>
<organism evidence="8 9">
    <name type="scientific">Mytilus galloprovincialis</name>
    <name type="common">Mediterranean mussel</name>
    <dbReference type="NCBI Taxonomy" id="29158"/>
    <lineage>
        <taxon>Eukaryota</taxon>
        <taxon>Metazoa</taxon>
        <taxon>Spiralia</taxon>
        <taxon>Lophotrochozoa</taxon>
        <taxon>Mollusca</taxon>
        <taxon>Bivalvia</taxon>
        <taxon>Autobranchia</taxon>
        <taxon>Pteriomorphia</taxon>
        <taxon>Mytilida</taxon>
        <taxon>Mytiloidea</taxon>
        <taxon>Mytilidae</taxon>
        <taxon>Mytilinae</taxon>
        <taxon>Mytilus</taxon>
    </lineage>
</organism>
<gene>
    <name evidence="8" type="ORF">MGAL_10B016230</name>
</gene>
<keyword evidence="9" id="KW-1185">Reference proteome</keyword>
<evidence type="ECO:0000256" key="3">
    <source>
        <dbReference type="ARBA" id="ARBA00022989"/>
    </source>
</evidence>
<keyword evidence="4 6" id="KW-0472">Membrane</keyword>
<dbReference type="PANTHER" id="PTHR21576:SF158">
    <property type="entry name" value="RIBOSOMAL RNA-PROCESSING PROTEIN 12-LIKE CONSERVED DOMAIN-CONTAINING PROTEIN"/>
    <property type="match status" value="1"/>
</dbReference>
<feature type="transmembrane region" description="Helical" evidence="6">
    <location>
        <begin position="114"/>
        <end position="136"/>
    </location>
</feature>
<feature type="transmembrane region" description="Helical" evidence="6">
    <location>
        <begin position="333"/>
        <end position="355"/>
    </location>
</feature>
<keyword evidence="2 6" id="KW-0812">Transmembrane</keyword>
<sequence length="497" mass="54286">MANFEQPTSPRSLSFLKLLGLVVGCLAKFVTGSLFVFNVYADDLKTTFNFTQKEVELQSSLLNLGLGAGFLPGLLYDSLGPTWTSGAGLVVSVSAYLLLWSTTKYTAFYGRNSWLIAIYFFVCGIGSVFTYMVALNTNIINFHSKHRGLIVGVLNSFFAGSPSIFSVIYYKGLTGKNRFGDFMLLFAVSFAFVDVLCIIFLRIFTSQEITENVLTIASTKDESKYLKSSEKYEASYNSNKPVLRTNGSTGTEEHGFNQNEKQDESESSSESGVDLLVNNHKGEQLSIKQLICNANFHLFTWMFVLAASVGLTLVNNITVIAKSLHLNQYNGSLVLVVPITTAALSIFIGVISDLFKEKIPRMSILVFACACFVVSQAIILIFGELYVLLIIGTFLCGLGISALWTLCPAVMSELFSLENIGRNWGIAILLAAVVGLIIQLIFGTIYDAHVVEGTLDCYGMKCINGGIGLAFTAAVLSVSLGVAFIIKNRRNSSYVQM</sequence>
<dbReference type="Pfam" id="PF06813">
    <property type="entry name" value="Nodulin-like"/>
    <property type="match status" value="1"/>
</dbReference>
<dbReference type="GO" id="GO:0016020">
    <property type="term" value="C:membrane"/>
    <property type="evidence" value="ECO:0007669"/>
    <property type="project" value="UniProtKB-SubCell"/>
</dbReference>
<evidence type="ECO:0000256" key="4">
    <source>
        <dbReference type="ARBA" id="ARBA00023136"/>
    </source>
</evidence>
<comment type="subcellular location">
    <subcellularLocation>
        <location evidence="1">Membrane</location>
        <topology evidence="1">Multi-pass membrane protein</topology>
    </subcellularLocation>
</comment>
<feature type="transmembrane region" description="Helical" evidence="6">
    <location>
        <begin position="388"/>
        <end position="411"/>
    </location>
</feature>
<dbReference type="GO" id="GO:0022857">
    <property type="term" value="F:transmembrane transporter activity"/>
    <property type="evidence" value="ECO:0007669"/>
    <property type="project" value="InterPro"/>
</dbReference>
<evidence type="ECO:0000256" key="6">
    <source>
        <dbReference type="SAM" id="Phobius"/>
    </source>
</evidence>
<proteinExistence type="predicted"/>
<dbReference type="PANTHER" id="PTHR21576">
    <property type="entry name" value="UNCHARACTERIZED NODULIN-LIKE PROTEIN"/>
    <property type="match status" value="1"/>
</dbReference>
<feature type="transmembrane region" description="Helical" evidence="6">
    <location>
        <begin position="148"/>
        <end position="170"/>
    </location>
</feature>
<dbReference type="OrthoDB" id="410267at2759"/>
<evidence type="ECO:0000313" key="8">
    <source>
        <dbReference type="EMBL" id="VDI48918.1"/>
    </source>
</evidence>
<evidence type="ECO:0000256" key="2">
    <source>
        <dbReference type="ARBA" id="ARBA00022692"/>
    </source>
</evidence>
<dbReference type="InterPro" id="IPR020846">
    <property type="entry name" value="MFS_dom"/>
</dbReference>
<dbReference type="PROSITE" id="PS50850">
    <property type="entry name" value="MFS"/>
    <property type="match status" value="1"/>
</dbReference>
<reference evidence="8" key="1">
    <citation type="submission" date="2018-11" db="EMBL/GenBank/DDBJ databases">
        <authorList>
            <person name="Alioto T."/>
            <person name="Alioto T."/>
        </authorList>
    </citation>
    <scope>NUCLEOTIDE SEQUENCE</scope>
</reference>
<evidence type="ECO:0000256" key="5">
    <source>
        <dbReference type="SAM" id="MobiDB-lite"/>
    </source>
</evidence>
<feature type="transmembrane region" description="Helical" evidence="6">
    <location>
        <begin position="182"/>
        <end position="204"/>
    </location>
</feature>
<dbReference type="SUPFAM" id="SSF103473">
    <property type="entry name" value="MFS general substrate transporter"/>
    <property type="match status" value="1"/>
</dbReference>
<feature type="transmembrane region" description="Helical" evidence="6">
    <location>
        <begin position="423"/>
        <end position="446"/>
    </location>
</feature>
<feature type="transmembrane region" description="Helical" evidence="6">
    <location>
        <begin position="83"/>
        <end position="102"/>
    </location>
</feature>
<comment type="caution">
    <text evidence="8">The sequence shown here is derived from an EMBL/GenBank/DDBJ whole genome shotgun (WGS) entry which is preliminary data.</text>
</comment>
<feature type="domain" description="Major facilitator superfamily (MFS) profile" evidence="7">
    <location>
        <begin position="294"/>
        <end position="497"/>
    </location>
</feature>
<name>A0A8B6FEN4_MYTGA</name>
<dbReference type="InterPro" id="IPR010658">
    <property type="entry name" value="Nodulin-like"/>
</dbReference>
<dbReference type="EMBL" id="UYJE01006784">
    <property type="protein sequence ID" value="VDI48918.1"/>
    <property type="molecule type" value="Genomic_DNA"/>
</dbReference>
<feature type="compositionally biased region" description="Polar residues" evidence="5">
    <location>
        <begin position="239"/>
        <end position="250"/>
    </location>
</feature>
<dbReference type="InterPro" id="IPR036259">
    <property type="entry name" value="MFS_trans_sf"/>
</dbReference>
<dbReference type="AlphaFoldDB" id="A0A8B6FEN4"/>
<evidence type="ECO:0000313" key="9">
    <source>
        <dbReference type="Proteomes" id="UP000596742"/>
    </source>
</evidence>
<accession>A0A8B6FEN4</accession>
<feature type="transmembrane region" description="Helical" evidence="6">
    <location>
        <begin position="15"/>
        <end position="37"/>
    </location>
</feature>
<protein>
    <recommendedName>
        <fullName evidence="7">Major facilitator superfamily (MFS) profile domain-containing protein</fullName>
    </recommendedName>
</protein>
<feature type="transmembrane region" description="Helical" evidence="6">
    <location>
        <begin position="298"/>
        <end position="321"/>
    </location>
</feature>
<feature type="region of interest" description="Disordered" evidence="5">
    <location>
        <begin position="239"/>
        <end position="268"/>
    </location>
</feature>
<dbReference type="InterPro" id="IPR011701">
    <property type="entry name" value="MFS"/>
</dbReference>
<keyword evidence="3 6" id="KW-1133">Transmembrane helix</keyword>
<dbReference type="Gene3D" id="1.20.1250.20">
    <property type="entry name" value="MFS general substrate transporter like domains"/>
    <property type="match status" value="1"/>
</dbReference>
<evidence type="ECO:0000256" key="1">
    <source>
        <dbReference type="ARBA" id="ARBA00004141"/>
    </source>
</evidence>
<evidence type="ECO:0000259" key="7">
    <source>
        <dbReference type="PROSITE" id="PS50850"/>
    </source>
</evidence>
<dbReference type="Proteomes" id="UP000596742">
    <property type="component" value="Unassembled WGS sequence"/>
</dbReference>